<proteinExistence type="predicted"/>
<accession>A0A7J6FVB3</accession>
<evidence type="ECO:0000313" key="2">
    <source>
        <dbReference type="Proteomes" id="UP000525078"/>
    </source>
</evidence>
<dbReference type="AlphaFoldDB" id="A0A7J6FVB3"/>
<gene>
    <name evidence="1" type="ORF">F8388_020212</name>
</gene>
<evidence type="ECO:0000313" key="1">
    <source>
        <dbReference type="EMBL" id="KAF4374691.1"/>
    </source>
</evidence>
<organism evidence="1 2">
    <name type="scientific">Cannabis sativa</name>
    <name type="common">Hemp</name>
    <name type="synonym">Marijuana</name>
    <dbReference type="NCBI Taxonomy" id="3483"/>
    <lineage>
        <taxon>Eukaryota</taxon>
        <taxon>Viridiplantae</taxon>
        <taxon>Streptophyta</taxon>
        <taxon>Embryophyta</taxon>
        <taxon>Tracheophyta</taxon>
        <taxon>Spermatophyta</taxon>
        <taxon>Magnoliopsida</taxon>
        <taxon>eudicotyledons</taxon>
        <taxon>Gunneridae</taxon>
        <taxon>Pentapetalae</taxon>
        <taxon>rosids</taxon>
        <taxon>fabids</taxon>
        <taxon>Rosales</taxon>
        <taxon>Cannabaceae</taxon>
        <taxon>Cannabis</taxon>
    </lineage>
</organism>
<name>A0A7J6FVB3_CANSA</name>
<dbReference type="Proteomes" id="UP000525078">
    <property type="component" value="Unassembled WGS sequence"/>
</dbReference>
<protein>
    <submittedName>
        <fullName evidence="1">Uncharacterized protein</fullName>
    </submittedName>
</protein>
<reference evidence="1 2" key="1">
    <citation type="journal article" date="2020" name="bioRxiv">
        <title>Sequence and annotation of 42 cannabis genomes reveals extensive copy number variation in cannabinoid synthesis and pathogen resistance genes.</title>
        <authorList>
            <person name="Mckernan K.J."/>
            <person name="Helbert Y."/>
            <person name="Kane L.T."/>
            <person name="Ebling H."/>
            <person name="Zhang L."/>
            <person name="Liu B."/>
            <person name="Eaton Z."/>
            <person name="Mclaughlin S."/>
            <person name="Kingan S."/>
            <person name="Baybayan P."/>
            <person name="Concepcion G."/>
            <person name="Jordan M."/>
            <person name="Riva A."/>
            <person name="Barbazuk W."/>
            <person name="Harkins T."/>
        </authorList>
    </citation>
    <scope>NUCLEOTIDE SEQUENCE [LARGE SCALE GENOMIC DNA]</scope>
    <source>
        <strain evidence="2">cv. Jamaican Lion 4</strain>
        <tissue evidence="1">Leaf</tissue>
    </source>
</reference>
<dbReference type="EMBL" id="JAATIP010000094">
    <property type="protein sequence ID" value="KAF4374691.1"/>
    <property type="molecule type" value="Genomic_DNA"/>
</dbReference>
<comment type="caution">
    <text evidence="1">The sequence shown here is derived from an EMBL/GenBank/DDBJ whole genome shotgun (WGS) entry which is preliminary data.</text>
</comment>
<sequence length="149" mass="16630">MLSKDQHSCNVQNPSKPYKLLNEQEVLLLWPSLQLVLYNWPFVWLNSSPCWQTPLQCDGIGGMPSSLKLSDSGQTPKEIIFVFTNIIPAIDSASLSVNLAANPEKPYVGGCRDLELPSIRSTCTLHFEECLTCNFLPEECLTCNLPSEK</sequence>